<keyword evidence="4" id="KW-0677">Repeat</keyword>
<organism evidence="12 14">
    <name type="scientific">Hydra vulgaris</name>
    <name type="common">Hydra</name>
    <name type="synonym">Hydra attenuata</name>
    <dbReference type="NCBI Taxonomy" id="6087"/>
    <lineage>
        <taxon>Eukaryota</taxon>
        <taxon>Metazoa</taxon>
        <taxon>Cnidaria</taxon>
        <taxon>Hydrozoa</taxon>
        <taxon>Hydroidolina</taxon>
        <taxon>Anthoathecata</taxon>
        <taxon>Aplanulata</taxon>
        <taxon>Hydridae</taxon>
        <taxon>Hydra</taxon>
    </lineage>
</organism>
<keyword evidence="8 10" id="KW-0472">Membrane</keyword>
<feature type="transmembrane region" description="Helical" evidence="10">
    <location>
        <begin position="336"/>
        <end position="355"/>
    </location>
</feature>
<dbReference type="GeneID" id="100206197"/>
<evidence type="ECO:0000313" key="13">
    <source>
        <dbReference type="RefSeq" id="XP_065674491.1"/>
    </source>
</evidence>
<evidence type="ECO:0000256" key="5">
    <source>
        <dbReference type="ARBA" id="ARBA00022989"/>
    </source>
</evidence>
<dbReference type="Pfam" id="PF00520">
    <property type="entry name" value="Ion_trans"/>
    <property type="match status" value="1"/>
</dbReference>
<dbReference type="SUPFAM" id="SSF48403">
    <property type="entry name" value="Ankyrin repeat"/>
    <property type="match status" value="1"/>
</dbReference>
<sequence length="650" mass="73974">MKIKESVSNISRKLTVFPSWGLEYDNLLAEAVQRNAKEAVKLLLRFTSNLSSNNFAPNKSLTAAAQTGNLQLIELFTECGYTIADGHDVDCECEICTNDCISQSKERIKRLRAQINPVWIFKTSTNPLVTGLNLWKTTKQLAVTDDSFEKDYTELATIMKHFCLDLLDEVNNKSEVNCIMNCGKTKDLSKLSFINMAIEMDHKEIVAHPVPQHLLSSMVYDGIWMWKKSGFVYKMLVVLSIAISFSITSIAYIIYPKSKLGKLLENPFVKFINTTASFIVFLGLLAALSMSQKSGIRLGARPDTHQILILLWTLGFSLQEINHMIYLGKRRYFESVWNWIDMSMMSLIIAAYVVWGSVHLTPFSKNIYISIGDSFFAISIVLSFFHVVYLCQVIRFLGLLQLCLGRMIKVIFQFAFISCVVLWSFSVSMVFLFHSVNRPLMNNTVPIKPGSNSTNLANIVKGGYDGLAAAMVTLAWASINLVGLDSLRGFDDGTMILLSSYLLFTFYHCVSMIVLLNMLIAMMSKSYQQIEDNIEVEHKFARTNLWLEYIGKNNSLPAPFNLIPTIAAIKTVTCWIQLMILEVKRNKGLQRTKQDKTLMKEFNELCKNLLARYLRKKNLLEQPDVVDVEKEKDFLLYVLNKIELWSKLEI</sequence>
<evidence type="ECO:0000313" key="12">
    <source>
        <dbReference type="Proteomes" id="UP001652625"/>
    </source>
</evidence>
<dbReference type="RefSeq" id="XP_065674491.1">
    <property type="nucleotide sequence ID" value="XM_065818419.1"/>
</dbReference>
<evidence type="ECO:0000256" key="10">
    <source>
        <dbReference type="SAM" id="Phobius"/>
    </source>
</evidence>
<keyword evidence="2" id="KW-0813">Transport</keyword>
<feature type="domain" description="Transient receptor ion channel" evidence="11">
    <location>
        <begin position="91"/>
        <end position="149"/>
    </location>
</feature>
<feature type="transmembrane region" description="Helical" evidence="10">
    <location>
        <begin position="267"/>
        <end position="288"/>
    </location>
</feature>
<proteinExistence type="predicted"/>
<dbReference type="InterPro" id="IPR005821">
    <property type="entry name" value="Ion_trans_dom"/>
</dbReference>
<evidence type="ECO:0000313" key="14">
    <source>
        <dbReference type="RefSeq" id="XP_065674493.1"/>
    </source>
</evidence>
<gene>
    <name evidence="13 14" type="primary">LOC100206197</name>
</gene>
<dbReference type="PANTHER" id="PTHR10117:SF54">
    <property type="entry name" value="TRANSIENT RECEPTOR POTENTIAL-GAMMA PROTEIN"/>
    <property type="match status" value="1"/>
</dbReference>
<evidence type="ECO:0000256" key="6">
    <source>
        <dbReference type="ARBA" id="ARBA00023043"/>
    </source>
</evidence>
<evidence type="ECO:0000259" key="11">
    <source>
        <dbReference type="SMART" id="SM01420"/>
    </source>
</evidence>
<feature type="transmembrane region" description="Helical" evidence="10">
    <location>
        <begin position="375"/>
        <end position="398"/>
    </location>
</feature>
<comment type="subcellular location">
    <subcellularLocation>
        <location evidence="1">Membrane</location>
        <topology evidence="1">Multi-pass membrane protein</topology>
    </subcellularLocation>
</comment>
<feature type="transmembrane region" description="Helical" evidence="10">
    <location>
        <begin position="231"/>
        <end position="255"/>
    </location>
</feature>
<keyword evidence="12" id="KW-1185">Reference proteome</keyword>
<accession>A0ABM4DJ30</accession>
<dbReference type="RefSeq" id="XP_065674493.1">
    <property type="nucleotide sequence ID" value="XM_065818421.1"/>
</dbReference>
<evidence type="ECO:0000256" key="9">
    <source>
        <dbReference type="ARBA" id="ARBA00023303"/>
    </source>
</evidence>
<feature type="transmembrane region" description="Helical" evidence="10">
    <location>
        <begin position="410"/>
        <end position="433"/>
    </location>
</feature>
<keyword evidence="9" id="KW-0407">Ion channel</keyword>
<dbReference type="PRINTS" id="PR01097">
    <property type="entry name" value="TRNSRECEPTRP"/>
</dbReference>
<keyword evidence="13 14" id="KW-0675">Receptor</keyword>
<evidence type="ECO:0000256" key="2">
    <source>
        <dbReference type="ARBA" id="ARBA00022448"/>
    </source>
</evidence>
<dbReference type="InterPro" id="IPR013555">
    <property type="entry name" value="TRP_dom"/>
</dbReference>
<evidence type="ECO:0000256" key="3">
    <source>
        <dbReference type="ARBA" id="ARBA00022692"/>
    </source>
</evidence>
<dbReference type="SMART" id="SM01420">
    <property type="entry name" value="TRP_2"/>
    <property type="match status" value="1"/>
</dbReference>
<dbReference type="InterPro" id="IPR036770">
    <property type="entry name" value="Ankyrin_rpt-contain_sf"/>
</dbReference>
<evidence type="ECO:0000256" key="7">
    <source>
        <dbReference type="ARBA" id="ARBA00023065"/>
    </source>
</evidence>
<protein>
    <submittedName>
        <fullName evidence="13 14">Short transient receptor potential channel 4 isoform X3</fullName>
    </submittedName>
</protein>
<dbReference type="Pfam" id="PF08344">
    <property type="entry name" value="TRP_2"/>
    <property type="match status" value="1"/>
</dbReference>
<reference evidence="13 14" key="1">
    <citation type="submission" date="2025-05" db="UniProtKB">
        <authorList>
            <consortium name="RefSeq"/>
        </authorList>
    </citation>
    <scope>IDENTIFICATION</scope>
</reference>
<keyword evidence="6" id="KW-0040">ANK repeat</keyword>
<keyword evidence="5 10" id="KW-1133">Transmembrane helix</keyword>
<name>A0ABM4DJ30_HYDVU</name>
<dbReference type="Proteomes" id="UP001652625">
    <property type="component" value="Chromosome 14"/>
</dbReference>
<dbReference type="PANTHER" id="PTHR10117">
    <property type="entry name" value="TRANSIENT RECEPTOR POTENTIAL CHANNEL"/>
    <property type="match status" value="1"/>
</dbReference>
<keyword evidence="7" id="KW-0406">Ion transport</keyword>
<feature type="transmembrane region" description="Helical" evidence="10">
    <location>
        <begin position="496"/>
        <end position="520"/>
    </location>
</feature>
<evidence type="ECO:0000256" key="4">
    <source>
        <dbReference type="ARBA" id="ARBA00022737"/>
    </source>
</evidence>
<feature type="transmembrane region" description="Helical" evidence="10">
    <location>
        <begin position="466"/>
        <end position="484"/>
    </location>
</feature>
<evidence type="ECO:0000256" key="1">
    <source>
        <dbReference type="ARBA" id="ARBA00004141"/>
    </source>
</evidence>
<keyword evidence="3 10" id="KW-0812">Transmembrane</keyword>
<dbReference type="InterPro" id="IPR002153">
    <property type="entry name" value="TRPC_channel"/>
</dbReference>
<evidence type="ECO:0000256" key="8">
    <source>
        <dbReference type="ARBA" id="ARBA00023136"/>
    </source>
</evidence>